<feature type="chain" id="PRO_5046796458" evidence="1">
    <location>
        <begin position="19"/>
        <end position="202"/>
    </location>
</feature>
<sequence length="202" mass="21706">MRYRYLSALALLSSVAIADPAPSVNLSVGGAITPGVCNVSFGNGGALDFGAYGYHDLSETEWTTLPGKGVRLDVACGRSSTALIDITDNMADPAQQDKTKFSLGFQDEKSVGYYDVSISNVYYDERSATLVRETAPGNWEPANYLHKDTKHGWAISPIKPPVAFSAARATLNITPKIVPRSELDTAQPLELAGSMSISLRYL</sequence>
<organism evidence="2 3">
    <name type="scientific">Pseudomonas quercus</name>
    <dbReference type="NCBI Taxonomy" id="2722792"/>
    <lineage>
        <taxon>Bacteria</taxon>
        <taxon>Pseudomonadati</taxon>
        <taxon>Pseudomonadota</taxon>
        <taxon>Gammaproteobacteria</taxon>
        <taxon>Pseudomonadales</taxon>
        <taxon>Pseudomonadaceae</taxon>
        <taxon>Pseudomonas</taxon>
    </lineage>
</organism>
<reference evidence="2 3" key="1">
    <citation type="submission" date="2020-03" db="EMBL/GenBank/DDBJ databases">
        <authorList>
            <person name="Wang L."/>
            <person name="He N."/>
            <person name="Li Y."/>
            <person name="Fang Y."/>
            <person name="Zhang F."/>
        </authorList>
    </citation>
    <scope>NUCLEOTIDE SEQUENCE [LARGE SCALE GENOMIC DNA]</scope>
    <source>
        <strain evidence="3">hsmgli-8</strain>
    </source>
</reference>
<feature type="signal peptide" evidence="1">
    <location>
        <begin position="1"/>
        <end position="18"/>
    </location>
</feature>
<gene>
    <name evidence="2" type="ORF">HBH25_09085</name>
</gene>
<evidence type="ECO:0000313" key="3">
    <source>
        <dbReference type="Proteomes" id="UP000746535"/>
    </source>
</evidence>
<dbReference type="Proteomes" id="UP000746535">
    <property type="component" value="Unassembled WGS sequence"/>
</dbReference>
<dbReference type="InterPro" id="IPR010546">
    <property type="entry name" value="DUF1120"/>
</dbReference>
<evidence type="ECO:0000256" key="1">
    <source>
        <dbReference type="SAM" id="SignalP"/>
    </source>
</evidence>
<keyword evidence="1" id="KW-0732">Signal</keyword>
<name>A0ABX0YCA1_9PSED</name>
<accession>A0ABX0YCA1</accession>
<dbReference type="Pfam" id="PF06551">
    <property type="entry name" value="DUF1120"/>
    <property type="match status" value="1"/>
</dbReference>
<dbReference type="RefSeq" id="WP_168083595.1">
    <property type="nucleotide sequence ID" value="NZ_JAAVJI010000004.1"/>
</dbReference>
<evidence type="ECO:0000313" key="2">
    <source>
        <dbReference type="EMBL" id="NJP01018.1"/>
    </source>
</evidence>
<proteinExistence type="predicted"/>
<protein>
    <submittedName>
        <fullName evidence="2">DUF1120 domain-containing protein</fullName>
    </submittedName>
</protein>
<keyword evidence="3" id="KW-1185">Reference proteome</keyword>
<comment type="caution">
    <text evidence="2">The sequence shown here is derived from an EMBL/GenBank/DDBJ whole genome shotgun (WGS) entry which is preliminary data.</text>
</comment>
<dbReference type="EMBL" id="JAAVJI010000004">
    <property type="protein sequence ID" value="NJP01018.1"/>
    <property type="molecule type" value="Genomic_DNA"/>
</dbReference>